<dbReference type="InterPro" id="IPR050648">
    <property type="entry name" value="F-box_LRR-repeat"/>
</dbReference>
<comment type="caution">
    <text evidence="1">The sequence shown here is derived from an EMBL/GenBank/DDBJ whole genome shotgun (WGS) entry which is preliminary data.</text>
</comment>
<gene>
    <name evidence="1" type="ORF">Scep_018086</name>
</gene>
<name>A0AAP0NUW7_9MAGN</name>
<dbReference type="InterPro" id="IPR032675">
    <property type="entry name" value="LRR_dom_sf"/>
</dbReference>
<dbReference type="GO" id="GO:0005737">
    <property type="term" value="C:cytoplasm"/>
    <property type="evidence" value="ECO:0007669"/>
    <property type="project" value="TreeGrafter"/>
</dbReference>
<dbReference type="InterPro" id="IPR036047">
    <property type="entry name" value="F-box-like_dom_sf"/>
</dbReference>
<dbReference type="Gene3D" id="3.80.10.10">
    <property type="entry name" value="Ribonuclease Inhibitor"/>
    <property type="match status" value="1"/>
</dbReference>
<protein>
    <recommendedName>
        <fullName evidence="3">F-box domain-containing protein</fullName>
    </recommendedName>
</protein>
<dbReference type="PANTHER" id="PTHR13382">
    <property type="entry name" value="MITOCHONDRIAL ATP SYNTHASE COUPLING FACTOR B"/>
    <property type="match status" value="1"/>
</dbReference>
<dbReference type="EMBL" id="JBBNAG010000007">
    <property type="protein sequence ID" value="KAK9119993.1"/>
    <property type="molecule type" value="Genomic_DNA"/>
</dbReference>
<keyword evidence="2" id="KW-1185">Reference proteome</keyword>
<dbReference type="SUPFAM" id="SSF52047">
    <property type="entry name" value="RNI-like"/>
    <property type="match status" value="1"/>
</dbReference>
<organism evidence="1 2">
    <name type="scientific">Stephania cephalantha</name>
    <dbReference type="NCBI Taxonomy" id="152367"/>
    <lineage>
        <taxon>Eukaryota</taxon>
        <taxon>Viridiplantae</taxon>
        <taxon>Streptophyta</taxon>
        <taxon>Embryophyta</taxon>
        <taxon>Tracheophyta</taxon>
        <taxon>Spermatophyta</taxon>
        <taxon>Magnoliopsida</taxon>
        <taxon>Ranunculales</taxon>
        <taxon>Menispermaceae</taxon>
        <taxon>Menispermoideae</taxon>
        <taxon>Cissampelideae</taxon>
        <taxon>Stephania</taxon>
    </lineage>
</organism>
<accession>A0AAP0NUW7</accession>
<dbReference type="SUPFAM" id="SSF81383">
    <property type="entry name" value="F-box domain"/>
    <property type="match status" value="1"/>
</dbReference>
<dbReference type="PANTHER" id="PTHR13382:SF22">
    <property type="entry name" value="F-BOX PROTEIN SKIP14"/>
    <property type="match status" value="1"/>
</dbReference>
<dbReference type="AlphaFoldDB" id="A0AAP0NUW7"/>
<evidence type="ECO:0000313" key="2">
    <source>
        <dbReference type="Proteomes" id="UP001419268"/>
    </source>
</evidence>
<sequence>MTLDFARRAIFPLKPSEEVLVSSVRDGNNDGCVLEGRSEKGSCDECGKPRCVNWELENCYVFGRDRSGKEGCREPVASDVVELLPLDPFDMGVTATFAAMSSWVDGCKKDILNVFCDEGSICILEKSKIFDGFDGCAEENGKELELNGCVLCSEKLGIGEWALNSCRKDYGNGKECCRASRKESEMGSVSCSDGNEVDPSDVLPFCFSFLGVQDLLAMESVCKSLRFAAQNDVLPWRSIHINKNLSERITDDTLLLLSNKAQGQLHSLSLVDCWNITNNGLKSVLDSNPRLTQLNVSGCIRITVGGIISILKAFKSSAAVGIKRLRIGERYGMTQEHFEELKSLIVAEECLHPKTDPHFYVMGHSSLSFEDDRSIDVEVCPKCQNVTLVYDCPADSCPRKQSDKQPCKGCRICIPRCIQCARCIRDIEYEETFCLDLLCIDCKKKETSATLIISSYLVIQ</sequence>
<proteinExistence type="predicted"/>
<reference evidence="1 2" key="1">
    <citation type="submission" date="2024-01" db="EMBL/GenBank/DDBJ databases">
        <title>Genome assemblies of Stephania.</title>
        <authorList>
            <person name="Yang L."/>
        </authorList>
    </citation>
    <scope>NUCLEOTIDE SEQUENCE [LARGE SCALE GENOMIC DNA]</scope>
    <source>
        <strain evidence="1">JXDWG</strain>
        <tissue evidence="1">Leaf</tissue>
    </source>
</reference>
<dbReference type="Proteomes" id="UP001419268">
    <property type="component" value="Unassembled WGS sequence"/>
</dbReference>
<evidence type="ECO:0000313" key="1">
    <source>
        <dbReference type="EMBL" id="KAK9119993.1"/>
    </source>
</evidence>
<evidence type="ECO:0008006" key="3">
    <source>
        <dbReference type="Google" id="ProtNLM"/>
    </source>
</evidence>